<feature type="signal peptide" evidence="2">
    <location>
        <begin position="1"/>
        <end position="33"/>
    </location>
</feature>
<protein>
    <submittedName>
        <fullName evidence="3">Exo-alpha-sialidase</fullName>
    </submittedName>
</protein>
<dbReference type="EMBL" id="RIBZ01000044">
    <property type="protein sequence ID" value="RNG36126.1"/>
    <property type="molecule type" value="Genomic_DNA"/>
</dbReference>
<evidence type="ECO:0000313" key="4">
    <source>
        <dbReference type="Proteomes" id="UP000275401"/>
    </source>
</evidence>
<dbReference type="AlphaFoldDB" id="A0A3M8X1N7"/>
<keyword evidence="2" id="KW-0732">Signal</keyword>
<dbReference type="Proteomes" id="UP000275401">
    <property type="component" value="Unassembled WGS sequence"/>
</dbReference>
<organism evidence="3 4">
    <name type="scientific">Streptomyces botrytidirepellens</name>
    <dbReference type="NCBI Taxonomy" id="2486417"/>
    <lineage>
        <taxon>Bacteria</taxon>
        <taxon>Bacillati</taxon>
        <taxon>Actinomycetota</taxon>
        <taxon>Actinomycetes</taxon>
        <taxon>Kitasatosporales</taxon>
        <taxon>Streptomycetaceae</taxon>
        <taxon>Streptomyces</taxon>
    </lineage>
</organism>
<dbReference type="CDD" id="cd15482">
    <property type="entry name" value="Sialidase_non-viral"/>
    <property type="match status" value="1"/>
</dbReference>
<evidence type="ECO:0000256" key="2">
    <source>
        <dbReference type="SAM" id="SignalP"/>
    </source>
</evidence>
<name>A0A3M8X1N7_9ACTN</name>
<keyword evidence="4" id="KW-1185">Reference proteome</keyword>
<proteinExistence type="predicted"/>
<dbReference type="SUPFAM" id="SSF50939">
    <property type="entry name" value="Sialidases"/>
    <property type="match status" value="1"/>
</dbReference>
<sequence>MSTSTMTRSRPRSPAFLISLMAAFTALFLTSCSGDPSQDSEQTGKGAVSNNAAPGQAPGQKAAAKPLGEGGSLYPRAIRLQHSGEANGRVLASSVSHEGGNGVGEIQESTDGGGSFRQVGTVSAPQAANGKGLCCATLYELPQQVGDMPAGTLLWAASFGQDEKPDRRMSIRVFKSTDHGRNWSPLSTVATASNAKGLWEPEFSIDAEGNLVCHYSDETDPRHSQKLVAVRSKDGVSWSGARDTVTSKLESDRPGMAVVRKLPNGTYVMSYEICAAGGKYACVAHLRTSRDGWDWGDPADLGTRAETEDGKYFLHAPNLAWAPEEGNPQGKLLLVGQAMYTKDGSRAEASGRTIWTNSEGGEGAWREIPAPVAVKSDKLDSCPNYSSSLLPSEDGSKVLEIATDYDGGVCRPYFGTGGS</sequence>
<feature type="chain" id="PRO_5039400784" evidence="2">
    <location>
        <begin position="34"/>
        <end position="419"/>
    </location>
</feature>
<evidence type="ECO:0000256" key="1">
    <source>
        <dbReference type="SAM" id="MobiDB-lite"/>
    </source>
</evidence>
<dbReference type="PANTHER" id="PTHR38792">
    <property type="entry name" value="BNR/ASP-BOX REPEAT DOMAIN PROTEIN (AFU_ORTHOLOGUE AFUA_7G06430)-RELATED"/>
    <property type="match status" value="1"/>
</dbReference>
<evidence type="ECO:0000313" key="3">
    <source>
        <dbReference type="EMBL" id="RNG36126.1"/>
    </source>
</evidence>
<feature type="region of interest" description="Disordered" evidence="1">
    <location>
        <begin position="34"/>
        <end position="68"/>
    </location>
</feature>
<feature type="compositionally biased region" description="Low complexity" evidence="1">
    <location>
        <begin position="52"/>
        <end position="65"/>
    </location>
</feature>
<gene>
    <name evidence="3" type="ORF">EEJ42_03000</name>
</gene>
<feature type="compositionally biased region" description="Polar residues" evidence="1">
    <location>
        <begin position="34"/>
        <end position="51"/>
    </location>
</feature>
<dbReference type="Gene3D" id="2.120.10.10">
    <property type="match status" value="1"/>
</dbReference>
<accession>A0A3M8X1N7</accession>
<dbReference type="InterPro" id="IPR036278">
    <property type="entry name" value="Sialidase_sf"/>
</dbReference>
<dbReference type="PANTHER" id="PTHR38792:SF3">
    <property type="entry name" value="BNR_ASP-BOX REPEAT DOMAIN PROTEIN (AFU_ORTHOLOGUE AFUA_7G06430)-RELATED"/>
    <property type="match status" value="1"/>
</dbReference>
<reference evidence="3 4" key="1">
    <citation type="submission" date="2018-11" db="EMBL/GenBank/DDBJ databases">
        <title>The Potential of Streptomyces as Biocontrol Agents against the Tomato grey mould, Botrytis cinerea (Gray mold) Frontiers in Microbiology.</title>
        <authorList>
            <person name="Li D."/>
        </authorList>
    </citation>
    <scope>NUCLEOTIDE SEQUENCE [LARGE SCALE GENOMIC DNA]</scope>
    <source>
        <strain evidence="3 4">NEAU-LD23</strain>
    </source>
</reference>
<comment type="caution">
    <text evidence="3">The sequence shown here is derived from an EMBL/GenBank/DDBJ whole genome shotgun (WGS) entry which is preliminary data.</text>
</comment>